<evidence type="ECO:0000313" key="3">
    <source>
        <dbReference type="Proteomes" id="UP001154114"/>
    </source>
</evidence>
<feature type="region of interest" description="Disordered" evidence="1">
    <location>
        <begin position="95"/>
        <end position="124"/>
    </location>
</feature>
<sequence length="129" mass="13500">MNTSRKCPALEDSPCRVFGAGPARGACGMRAQGSPTWSLIQLGVQGVLDIAGGARHPLPGLSPRITDAASLRRHGSLASRPLSLVVQPLHNLLKPTPKVEQRTVPPPAAPSPQPGARGTRSPAYTLKFV</sequence>
<name>A0A9N8KQ75_CHRIL</name>
<keyword evidence="3" id="KW-1185">Reference proteome</keyword>
<accession>A0A9N8KQ75</accession>
<dbReference type="AlphaFoldDB" id="A0A9N8KQ75"/>
<proteinExistence type="predicted"/>
<evidence type="ECO:0000256" key="1">
    <source>
        <dbReference type="SAM" id="MobiDB-lite"/>
    </source>
</evidence>
<evidence type="ECO:0000313" key="2">
    <source>
        <dbReference type="EMBL" id="CAD0195840.1"/>
    </source>
</evidence>
<reference evidence="2" key="1">
    <citation type="submission" date="2021-12" db="EMBL/GenBank/DDBJ databases">
        <authorList>
            <person name="King R."/>
        </authorList>
    </citation>
    <scope>NUCLEOTIDE SEQUENCE</scope>
</reference>
<protein>
    <submittedName>
        <fullName evidence="2">Uncharacterized protein</fullName>
    </submittedName>
</protein>
<dbReference type="EMBL" id="LR824006">
    <property type="protein sequence ID" value="CAD0195840.1"/>
    <property type="molecule type" value="Genomic_DNA"/>
</dbReference>
<dbReference type="Proteomes" id="UP001154114">
    <property type="component" value="Chromosome 3"/>
</dbReference>
<feature type="compositionally biased region" description="Pro residues" evidence="1">
    <location>
        <begin position="104"/>
        <end position="113"/>
    </location>
</feature>
<gene>
    <name evidence="2" type="ORF">CINC_LOCUS9791</name>
</gene>
<organism evidence="2 3">
    <name type="scientific">Chrysodeixis includens</name>
    <name type="common">Soybean looper</name>
    <name type="synonym">Pseudoplusia includens</name>
    <dbReference type="NCBI Taxonomy" id="689277"/>
    <lineage>
        <taxon>Eukaryota</taxon>
        <taxon>Metazoa</taxon>
        <taxon>Ecdysozoa</taxon>
        <taxon>Arthropoda</taxon>
        <taxon>Hexapoda</taxon>
        <taxon>Insecta</taxon>
        <taxon>Pterygota</taxon>
        <taxon>Neoptera</taxon>
        <taxon>Endopterygota</taxon>
        <taxon>Lepidoptera</taxon>
        <taxon>Glossata</taxon>
        <taxon>Ditrysia</taxon>
        <taxon>Noctuoidea</taxon>
        <taxon>Noctuidae</taxon>
        <taxon>Plusiinae</taxon>
        <taxon>Chrysodeixis</taxon>
    </lineage>
</organism>